<organism evidence="13 14">
    <name type="scientific">Sphaerosporella brunnea</name>
    <dbReference type="NCBI Taxonomy" id="1250544"/>
    <lineage>
        <taxon>Eukaryota</taxon>
        <taxon>Fungi</taxon>
        <taxon>Dikarya</taxon>
        <taxon>Ascomycota</taxon>
        <taxon>Pezizomycotina</taxon>
        <taxon>Pezizomycetes</taxon>
        <taxon>Pezizales</taxon>
        <taxon>Pyronemataceae</taxon>
        <taxon>Sphaerosporella</taxon>
    </lineage>
</organism>
<evidence type="ECO:0000256" key="8">
    <source>
        <dbReference type="ARBA" id="ARBA00022989"/>
    </source>
</evidence>
<dbReference type="GO" id="GO:0030150">
    <property type="term" value="P:protein import into mitochondrial matrix"/>
    <property type="evidence" value="ECO:0007669"/>
    <property type="project" value="UniProtKB-UniRule"/>
</dbReference>
<feature type="transmembrane region" description="Helical" evidence="12">
    <location>
        <begin position="74"/>
        <end position="100"/>
    </location>
</feature>
<comment type="caution">
    <text evidence="13">The sequence shown here is derived from an EMBL/GenBank/DDBJ whole genome shotgun (WGS) entry which is preliminary data.</text>
</comment>
<dbReference type="EMBL" id="VXIS01000115">
    <property type="protein sequence ID" value="KAA8903658.1"/>
    <property type="molecule type" value="Genomic_DNA"/>
</dbReference>
<evidence type="ECO:0000256" key="9">
    <source>
        <dbReference type="ARBA" id="ARBA00023010"/>
    </source>
</evidence>
<dbReference type="Pfam" id="PF08566">
    <property type="entry name" value="Pam17"/>
    <property type="match status" value="1"/>
</dbReference>
<comment type="subunit">
    <text evidence="12">Component of the PAM complex.</text>
</comment>
<dbReference type="PANTHER" id="PTHR28021:SF1">
    <property type="entry name" value="PRESEQUENCE TRANSLOCATED-ASSOCIATED MOTOR SUBUNIT PAM17, MITOCHONDRIAL"/>
    <property type="match status" value="1"/>
</dbReference>
<keyword evidence="3 12" id="KW-0813">Transport</keyword>
<evidence type="ECO:0000313" key="14">
    <source>
        <dbReference type="Proteomes" id="UP000326924"/>
    </source>
</evidence>
<keyword evidence="14" id="KW-1185">Reference proteome</keyword>
<keyword evidence="6 12" id="KW-0653">Protein transport</keyword>
<comment type="similarity">
    <text evidence="2 12">Belongs to the PAM17 family.</text>
</comment>
<comment type="subcellular location">
    <subcellularLocation>
        <location evidence="1 12">Mitochondrion inner membrane</location>
        <topology evidence="1 12">Multi-pass membrane protein</topology>
    </subcellularLocation>
</comment>
<dbReference type="InParanoid" id="A0A5J5ETS6"/>
<evidence type="ECO:0000256" key="7">
    <source>
        <dbReference type="ARBA" id="ARBA00022946"/>
    </source>
</evidence>
<feature type="transmembrane region" description="Helical" evidence="12">
    <location>
        <begin position="37"/>
        <end position="58"/>
    </location>
</feature>
<dbReference type="PANTHER" id="PTHR28021">
    <property type="entry name" value="PRESEQUENCE TRANSLOCATED-ASSOCIATED MOTOR SUBUNIT PAM17, MITOCHONDRIAL"/>
    <property type="match status" value="1"/>
</dbReference>
<evidence type="ECO:0000256" key="10">
    <source>
        <dbReference type="ARBA" id="ARBA00023128"/>
    </source>
</evidence>
<keyword evidence="5 12" id="KW-0999">Mitochondrion inner membrane</keyword>
<dbReference type="GO" id="GO:0001405">
    <property type="term" value="C:PAM complex, Tim23 associated import motor"/>
    <property type="evidence" value="ECO:0007669"/>
    <property type="project" value="UniProtKB-UniRule"/>
</dbReference>
<keyword evidence="8 12" id="KW-1133">Transmembrane helix</keyword>
<dbReference type="Proteomes" id="UP000326924">
    <property type="component" value="Unassembled WGS sequence"/>
</dbReference>
<keyword evidence="9 12" id="KW-0811">Translocation</keyword>
<evidence type="ECO:0000256" key="5">
    <source>
        <dbReference type="ARBA" id="ARBA00022792"/>
    </source>
</evidence>
<evidence type="ECO:0000256" key="6">
    <source>
        <dbReference type="ARBA" id="ARBA00022927"/>
    </source>
</evidence>
<dbReference type="InterPro" id="IPR013875">
    <property type="entry name" value="Pam17"/>
</dbReference>
<comment type="function">
    <text evidence="12">Component of the PAM complex, a complex required for the translocation of transit peptide-containing proteins from the inner membrane into the mitochondrial matrix in an ATP-dependent manner.</text>
</comment>
<sequence>MPTPTPTSTASATSPNTSPTTLDWDSFLRMRRLRRRYNLAGSIFSSIASTAGSIGYLFNIEIDPTQLIFGMDPLIVFGLATAGCGTVGWLVGPSIGGAAFKIVKGRWLGQIAEKENQFLKHIKKNRVDPSFQSFSNPVPDYYGEKIGSVKQYRQWLKDQRAYNKKREAAFL</sequence>
<name>A0A5J5ETS6_9PEZI</name>
<dbReference type="FunCoup" id="A0A5J5ETS6">
    <property type="interactions" value="46"/>
</dbReference>
<gene>
    <name evidence="13" type="ORF">FN846DRAFT_779975</name>
</gene>
<proteinExistence type="inferred from homology"/>
<reference evidence="13 14" key="1">
    <citation type="submission" date="2019-09" db="EMBL/GenBank/DDBJ databases">
        <title>Draft genome of the ectomycorrhizal ascomycete Sphaerosporella brunnea.</title>
        <authorList>
            <consortium name="DOE Joint Genome Institute"/>
            <person name="Benucci G.M."/>
            <person name="Marozzi G."/>
            <person name="Antonielli L."/>
            <person name="Sanchez S."/>
            <person name="Marco P."/>
            <person name="Wang X."/>
            <person name="Falini L.B."/>
            <person name="Barry K."/>
            <person name="Haridas S."/>
            <person name="Lipzen A."/>
            <person name="Labutti K."/>
            <person name="Grigoriev I.V."/>
            <person name="Murat C."/>
            <person name="Martin F."/>
            <person name="Albertini E."/>
            <person name="Donnini D."/>
            <person name="Bonito G."/>
        </authorList>
    </citation>
    <scope>NUCLEOTIDE SEQUENCE [LARGE SCALE GENOMIC DNA]</scope>
    <source>
        <strain evidence="13 14">Sb_GMNB300</strain>
    </source>
</reference>
<evidence type="ECO:0000256" key="12">
    <source>
        <dbReference type="RuleBase" id="RU367146"/>
    </source>
</evidence>
<keyword evidence="11 12" id="KW-0472">Membrane</keyword>
<accession>A0A5J5ETS6</accession>
<evidence type="ECO:0000256" key="4">
    <source>
        <dbReference type="ARBA" id="ARBA00022692"/>
    </source>
</evidence>
<evidence type="ECO:0000313" key="13">
    <source>
        <dbReference type="EMBL" id="KAA8903658.1"/>
    </source>
</evidence>
<evidence type="ECO:0000256" key="3">
    <source>
        <dbReference type="ARBA" id="ARBA00022448"/>
    </source>
</evidence>
<dbReference type="AlphaFoldDB" id="A0A5J5ETS6"/>
<protein>
    <recommendedName>
        <fullName evidence="12">Presequence translocated-associated motor subunit PAM17</fullName>
    </recommendedName>
</protein>
<evidence type="ECO:0000256" key="1">
    <source>
        <dbReference type="ARBA" id="ARBA00004448"/>
    </source>
</evidence>
<evidence type="ECO:0000256" key="11">
    <source>
        <dbReference type="ARBA" id="ARBA00023136"/>
    </source>
</evidence>
<keyword evidence="4 12" id="KW-0812">Transmembrane</keyword>
<keyword evidence="10 12" id="KW-0496">Mitochondrion</keyword>
<keyword evidence="7" id="KW-0809">Transit peptide</keyword>
<dbReference type="OrthoDB" id="5970083at2759"/>
<evidence type="ECO:0000256" key="2">
    <source>
        <dbReference type="ARBA" id="ARBA00006837"/>
    </source>
</evidence>